<evidence type="ECO:0000256" key="1">
    <source>
        <dbReference type="SAM" id="Phobius"/>
    </source>
</evidence>
<feature type="transmembrane region" description="Helical" evidence="1">
    <location>
        <begin position="7"/>
        <end position="27"/>
    </location>
</feature>
<dbReference type="AlphaFoldDB" id="A0A2P2PJ98"/>
<protein>
    <submittedName>
        <fullName evidence="2">Uncharacterized protein</fullName>
    </submittedName>
</protein>
<keyword evidence="1" id="KW-0812">Transmembrane</keyword>
<evidence type="ECO:0000313" key="2">
    <source>
        <dbReference type="EMBL" id="MBX54785.1"/>
    </source>
</evidence>
<accession>A0A2P2PJ98</accession>
<proteinExistence type="predicted"/>
<keyword evidence="1" id="KW-1133">Transmembrane helix</keyword>
<dbReference type="EMBL" id="GGEC01074301">
    <property type="protein sequence ID" value="MBX54785.1"/>
    <property type="molecule type" value="Transcribed_RNA"/>
</dbReference>
<name>A0A2P2PJ98_RHIMU</name>
<reference evidence="2" key="1">
    <citation type="submission" date="2018-02" db="EMBL/GenBank/DDBJ databases">
        <title>Rhizophora mucronata_Transcriptome.</title>
        <authorList>
            <person name="Meera S.P."/>
            <person name="Sreeshan A."/>
            <person name="Augustine A."/>
        </authorList>
    </citation>
    <scope>NUCLEOTIDE SEQUENCE</scope>
    <source>
        <tissue evidence="2">Leaf</tissue>
    </source>
</reference>
<organism evidence="2">
    <name type="scientific">Rhizophora mucronata</name>
    <name type="common">Asiatic mangrove</name>
    <dbReference type="NCBI Taxonomy" id="61149"/>
    <lineage>
        <taxon>Eukaryota</taxon>
        <taxon>Viridiplantae</taxon>
        <taxon>Streptophyta</taxon>
        <taxon>Embryophyta</taxon>
        <taxon>Tracheophyta</taxon>
        <taxon>Spermatophyta</taxon>
        <taxon>Magnoliopsida</taxon>
        <taxon>eudicotyledons</taxon>
        <taxon>Gunneridae</taxon>
        <taxon>Pentapetalae</taxon>
        <taxon>rosids</taxon>
        <taxon>fabids</taxon>
        <taxon>Malpighiales</taxon>
        <taxon>Rhizophoraceae</taxon>
        <taxon>Rhizophora</taxon>
    </lineage>
</organism>
<sequence>MLFLPKELLGLSWAPIILFIFEATFLVNQNLDDVFFF</sequence>
<keyword evidence="1" id="KW-0472">Membrane</keyword>